<dbReference type="InterPro" id="IPR016130">
    <property type="entry name" value="Tyr_Pase_AS"/>
</dbReference>
<evidence type="ECO:0000259" key="1">
    <source>
        <dbReference type="PROSITE" id="PS50056"/>
    </source>
</evidence>
<dbReference type="InterPro" id="IPR000387">
    <property type="entry name" value="Tyr_Pase_dom"/>
</dbReference>
<organism evidence="2 3">
    <name type="scientific">Tulasnella calospora MUT 4182</name>
    <dbReference type="NCBI Taxonomy" id="1051891"/>
    <lineage>
        <taxon>Eukaryota</taxon>
        <taxon>Fungi</taxon>
        <taxon>Dikarya</taxon>
        <taxon>Basidiomycota</taxon>
        <taxon>Agaricomycotina</taxon>
        <taxon>Agaricomycetes</taxon>
        <taxon>Cantharellales</taxon>
        <taxon>Tulasnellaceae</taxon>
        <taxon>Tulasnella</taxon>
    </lineage>
</organism>
<reference evidence="3" key="2">
    <citation type="submission" date="2015-01" db="EMBL/GenBank/DDBJ databases">
        <title>Evolutionary Origins and Diversification of the Mycorrhizal Mutualists.</title>
        <authorList>
            <consortium name="DOE Joint Genome Institute"/>
            <consortium name="Mycorrhizal Genomics Consortium"/>
            <person name="Kohler A."/>
            <person name="Kuo A."/>
            <person name="Nagy L.G."/>
            <person name="Floudas D."/>
            <person name="Copeland A."/>
            <person name="Barry K.W."/>
            <person name="Cichocki N."/>
            <person name="Veneault-Fourrey C."/>
            <person name="LaButti K."/>
            <person name="Lindquist E.A."/>
            <person name="Lipzen A."/>
            <person name="Lundell T."/>
            <person name="Morin E."/>
            <person name="Murat C."/>
            <person name="Riley R."/>
            <person name="Ohm R."/>
            <person name="Sun H."/>
            <person name="Tunlid A."/>
            <person name="Henrissat B."/>
            <person name="Grigoriev I.V."/>
            <person name="Hibbett D.S."/>
            <person name="Martin F."/>
        </authorList>
    </citation>
    <scope>NUCLEOTIDE SEQUENCE [LARGE SCALE GENOMIC DNA]</scope>
    <source>
        <strain evidence="3">MUT 4182</strain>
    </source>
</reference>
<dbReference type="PANTHER" id="PTHR31126">
    <property type="entry name" value="TYROSINE-PROTEIN PHOSPHATASE"/>
    <property type="match status" value="1"/>
</dbReference>
<gene>
    <name evidence="2" type="ORF">M407DRAFT_200656</name>
</gene>
<dbReference type="STRING" id="1051891.A0A0C3LYI1"/>
<dbReference type="PROSITE" id="PS50056">
    <property type="entry name" value="TYR_PHOSPHATASE_2"/>
    <property type="match status" value="1"/>
</dbReference>
<proteinExistence type="predicted"/>
<dbReference type="Proteomes" id="UP000054248">
    <property type="component" value="Unassembled WGS sequence"/>
</dbReference>
<dbReference type="PANTHER" id="PTHR31126:SF1">
    <property type="entry name" value="TYROSINE SPECIFIC PROTEIN PHOSPHATASES DOMAIN-CONTAINING PROTEIN"/>
    <property type="match status" value="1"/>
</dbReference>
<dbReference type="AlphaFoldDB" id="A0A0C3LYI1"/>
<dbReference type="PROSITE" id="PS00383">
    <property type="entry name" value="TYR_PHOSPHATASE_1"/>
    <property type="match status" value="1"/>
</dbReference>
<protein>
    <recommendedName>
        <fullName evidence="1">Tyrosine specific protein phosphatases domain-containing protein</fullName>
    </recommendedName>
</protein>
<feature type="domain" description="Tyrosine specific protein phosphatases" evidence="1">
    <location>
        <begin position="149"/>
        <end position="213"/>
    </location>
</feature>
<dbReference type="GO" id="GO:0004721">
    <property type="term" value="F:phosphoprotein phosphatase activity"/>
    <property type="evidence" value="ECO:0007669"/>
    <property type="project" value="InterPro"/>
</dbReference>
<evidence type="ECO:0000313" key="3">
    <source>
        <dbReference type="Proteomes" id="UP000054248"/>
    </source>
</evidence>
<keyword evidence="3" id="KW-1185">Reference proteome</keyword>
<name>A0A0C3LYI1_9AGAM</name>
<dbReference type="Gene3D" id="3.90.190.10">
    <property type="entry name" value="Protein tyrosine phosphatase superfamily"/>
    <property type="match status" value="1"/>
</dbReference>
<reference evidence="2 3" key="1">
    <citation type="submission" date="2014-04" db="EMBL/GenBank/DDBJ databases">
        <authorList>
            <consortium name="DOE Joint Genome Institute"/>
            <person name="Kuo A."/>
            <person name="Girlanda M."/>
            <person name="Perotto S."/>
            <person name="Kohler A."/>
            <person name="Nagy L.G."/>
            <person name="Floudas D."/>
            <person name="Copeland A."/>
            <person name="Barry K.W."/>
            <person name="Cichocki N."/>
            <person name="Veneault-Fourrey C."/>
            <person name="LaButti K."/>
            <person name="Lindquist E.A."/>
            <person name="Lipzen A."/>
            <person name="Lundell T."/>
            <person name="Morin E."/>
            <person name="Murat C."/>
            <person name="Sun H."/>
            <person name="Tunlid A."/>
            <person name="Henrissat B."/>
            <person name="Grigoriev I.V."/>
            <person name="Hibbett D.S."/>
            <person name="Martin F."/>
            <person name="Nordberg H.P."/>
            <person name="Cantor M.N."/>
            <person name="Hua S.X."/>
        </authorList>
    </citation>
    <scope>NUCLEOTIDE SEQUENCE [LARGE SCALE GENOMIC DNA]</scope>
    <source>
        <strain evidence="2 3">MUT 4182</strain>
    </source>
</reference>
<dbReference type="Pfam" id="PF13350">
    <property type="entry name" value="Y_phosphatase3"/>
    <property type="match status" value="1"/>
</dbReference>
<dbReference type="InterPro" id="IPR029021">
    <property type="entry name" value="Prot-tyrosine_phosphatase-like"/>
</dbReference>
<evidence type="ECO:0000313" key="2">
    <source>
        <dbReference type="EMBL" id="KIO26502.1"/>
    </source>
</evidence>
<accession>A0A0C3LYI1</accession>
<dbReference type="EMBL" id="KN823023">
    <property type="protein sequence ID" value="KIO26502.1"/>
    <property type="molecule type" value="Genomic_DNA"/>
</dbReference>
<dbReference type="SUPFAM" id="SSF52799">
    <property type="entry name" value="(Phosphotyrosine protein) phosphatases II"/>
    <property type="match status" value="1"/>
</dbReference>
<dbReference type="HOGENOM" id="CLU_057546_1_3_1"/>
<dbReference type="InterPro" id="IPR026893">
    <property type="entry name" value="Tyr/Ser_Pase_IphP-type"/>
</dbReference>
<sequence length="285" mass="31380">MAPSDTVSIREPLDPELIKQTLTSPPFYEIEGLINVRSLPLPNPASAQSKRGLILRSGEPNGMTDDGKRKLLDLGIKRVFDLRSLKEVQRLSKDEIFIIPGVEIVSVPALVISKSDQMGTTFQNFECGTDEPFMQSYSDILNEGTASYRTIFEFLRDHLSSGDGCLIHCTAGKDRTGVASMLILDLIGVADEEIVKDYALTRIGLETSRGSLIARFQHLLDDPNSRLGAENAFSSRVSVMQAFLKVLRQSYGGAEGYLKDRIGFPDEDISKIRESLLGTGRPSPL</sequence>
<dbReference type="OrthoDB" id="449382at2759"/>